<dbReference type="InterPro" id="IPR002004">
    <property type="entry name" value="PABP_HYD_C"/>
</dbReference>
<proteinExistence type="predicted"/>
<dbReference type="EMBL" id="AFRT01000269">
    <property type="protein sequence ID" value="ELU44826.1"/>
    <property type="molecule type" value="Genomic_DNA"/>
</dbReference>
<gene>
    <name evidence="2" type="ORF">AG1IA_01147</name>
</gene>
<comment type="caution">
    <text evidence="2">The sequence shown here is derived from an EMBL/GenBank/DDBJ whole genome shotgun (WGS) entry which is preliminary data.</text>
</comment>
<feature type="domain" description="PABC" evidence="1">
    <location>
        <begin position="1"/>
        <end position="64"/>
    </location>
</feature>
<dbReference type="SUPFAM" id="SSF63570">
    <property type="entry name" value="PABC (PABP) domain"/>
    <property type="match status" value="1"/>
</dbReference>
<organism evidence="2 3">
    <name type="scientific">Thanatephorus cucumeris (strain AG1-IA)</name>
    <name type="common">Rice sheath blight fungus</name>
    <name type="synonym">Rhizoctonia solani</name>
    <dbReference type="NCBI Taxonomy" id="983506"/>
    <lineage>
        <taxon>Eukaryota</taxon>
        <taxon>Fungi</taxon>
        <taxon>Dikarya</taxon>
        <taxon>Basidiomycota</taxon>
        <taxon>Agaricomycotina</taxon>
        <taxon>Agaricomycetes</taxon>
        <taxon>Cantharellales</taxon>
        <taxon>Ceratobasidiaceae</taxon>
        <taxon>Rhizoctonia</taxon>
        <taxon>Rhizoctonia solani AG-1</taxon>
    </lineage>
</organism>
<name>L8X3H2_THACA</name>
<keyword evidence="3" id="KW-1185">Reference proteome</keyword>
<evidence type="ECO:0000259" key="1">
    <source>
        <dbReference type="PROSITE" id="PS51309"/>
    </source>
</evidence>
<sequence length="69" mass="7741">MEQKQMLGEMIYLQIYQSEPELAGKITGMLLEMDNAELLHLIGTPNAMQEKLDEAKTVLKDFSTGNPAE</sequence>
<accession>L8X3H2</accession>
<dbReference type="Proteomes" id="UP000011668">
    <property type="component" value="Unassembled WGS sequence"/>
</dbReference>
<dbReference type="Pfam" id="PF00658">
    <property type="entry name" value="MLLE"/>
    <property type="match status" value="1"/>
</dbReference>
<dbReference type="STRING" id="983506.L8X3H2"/>
<evidence type="ECO:0000313" key="3">
    <source>
        <dbReference type="Proteomes" id="UP000011668"/>
    </source>
</evidence>
<dbReference type="OrthoDB" id="19742at2759"/>
<evidence type="ECO:0000313" key="2">
    <source>
        <dbReference type="EMBL" id="ELU44826.1"/>
    </source>
</evidence>
<dbReference type="Gene3D" id="1.10.1900.10">
    <property type="entry name" value="c-terminal domain of poly(a) binding protein"/>
    <property type="match status" value="1"/>
</dbReference>
<protein>
    <submittedName>
        <fullName evidence="2">PABP domain-containing protein</fullName>
    </submittedName>
</protein>
<dbReference type="OMA" id="MFLEMSE"/>
<dbReference type="HOGENOM" id="CLU_2777653_0_0_1"/>
<dbReference type="InterPro" id="IPR036053">
    <property type="entry name" value="PABP-dom"/>
</dbReference>
<dbReference type="AlphaFoldDB" id="L8X3H2"/>
<dbReference type="PROSITE" id="PS51309">
    <property type="entry name" value="PABC"/>
    <property type="match status" value="1"/>
</dbReference>
<reference evidence="2 3" key="1">
    <citation type="journal article" date="2013" name="Nat. Commun.">
        <title>The evolution and pathogenic mechanisms of the rice sheath blight pathogen.</title>
        <authorList>
            <person name="Zheng A."/>
            <person name="Lin R."/>
            <person name="Xu L."/>
            <person name="Qin P."/>
            <person name="Tang C."/>
            <person name="Ai P."/>
            <person name="Zhang D."/>
            <person name="Liu Y."/>
            <person name="Sun Z."/>
            <person name="Feng H."/>
            <person name="Wang Y."/>
            <person name="Chen Y."/>
            <person name="Liang X."/>
            <person name="Fu R."/>
            <person name="Li Q."/>
            <person name="Zhang J."/>
            <person name="Yu X."/>
            <person name="Xie Z."/>
            <person name="Ding L."/>
            <person name="Guan P."/>
            <person name="Tang J."/>
            <person name="Liang Y."/>
            <person name="Wang S."/>
            <person name="Deng Q."/>
            <person name="Li S."/>
            <person name="Zhu J."/>
            <person name="Wang L."/>
            <person name="Liu H."/>
            <person name="Li P."/>
        </authorList>
    </citation>
    <scope>NUCLEOTIDE SEQUENCE [LARGE SCALE GENOMIC DNA]</scope>
    <source>
        <strain evidence="3">AG-1 IA</strain>
    </source>
</reference>
<dbReference type="GO" id="GO:0003723">
    <property type="term" value="F:RNA binding"/>
    <property type="evidence" value="ECO:0007669"/>
    <property type="project" value="InterPro"/>
</dbReference>
<dbReference type="SMART" id="SM00517">
    <property type="entry name" value="PolyA"/>
    <property type="match status" value="1"/>
</dbReference>